<sequence length="70" mass="8350">MKDFEKWYKEEYPDYPPSKNQKNFVFHRAACEGWKAALDWISLQICPEAWDVGDVEFDIEQELKGENHAK</sequence>
<gene>
    <name evidence="1" type="ORF">TM448B04438_0008</name>
</gene>
<dbReference type="EMBL" id="MT145077">
    <property type="protein sequence ID" value="QJI03315.1"/>
    <property type="molecule type" value="Genomic_DNA"/>
</dbReference>
<accession>A0A6M3XZA0</accession>
<organism evidence="1">
    <name type="scientific">viral metagenome</name>
    <dbReference type="NCBI Taxonomy" id="1070528"/>
    <lineage>
        <taxon>unclassified sequences</taxon>
        <taxon>metagenomes</taxon>
        <taxon>organismal metagenomes</taxon>
    </lineage>
</organism>
<protein>
    <submittedName>
        <fullName evidence="1">Uncharacterized protein</fullName>
    </submittedName>
</protein>
<dbReference type="AlphaFoldDB" id="A0A6M3XZA0"/>
<reference evidence="1" key="1">
    <citation type="submission" date="2020-03" db="EMBL/GenBank/DDBJ databases">
        <title>The deep terrestrial virosphere.</title>
        <authorList>
            <person name="Holmfeldt K."/>
            <person name="Nilsson E."/>
            <person name="Simone D."/>
            <person name="Lopez-Fernandez M."/>
            <person name="Wu X."/>
            <person name="de Brujin I."/>
            <person name="Lundin D."/>
            <person name="Andersson A."/>
            <person name="Bertilsson S."/>
            <person name="Dopson M."/>
        </authorList>
    </citation>
    <scope>NUCLEOTIDE SEQUENCE</scope>
    <source>
        <strain evidence="1">TM448B04438</strain>
    </source>
</reference>
<name>A0A6M3XZA0_9ZZZZ</name>
<evidence type="ECO:0000313" key="1">
    <source>
        <dbReference type="EMBL" id="QJI03315.1"/>
    </source>
</evidence>
<proteinExistence type="predicted"/>